<dbReference type="GeneID" id="9953378"/>
<dbReference type="KEGG" id="loa:LOAG_15884"/>
<gene>
    <name evidence="1" type="ORF">LOAG_15884</name>
</gene>
<protein>
    <submittedName>
        <fullName evidence="1">Uncharacterized protein</fullName>
    </submittedName>
</protein>
<organism evidence="1">
    <name type="scientific">Loa loa</name>
    <name type="common">Eye worm</name>
    <name type="synonym">Filaria loa</name>
    <dbReference type="NCBI Taxonomy" id="7209"/>
    <lineage>
        <taxon>Eukaryota</taxon>
        <taxon>Metazoa</taxon>
        <taxon>Ecdysozoa</taxon>
        <taxon>Nematoda</taxon>
        <taxon>Chromadorea</taxon>
        <taxon>Rhabditida</taxon>
        <taxon>Spirurina</taxon>
        <taxon>Spiruromorpha</taxon>
        <taxon>Filarioidea</taxon>
        <taxon>Onchocercidae</taxon>
        <taxon>Loa</taxon>
    </lineage>
</organism>
<sequence length="57" mass="6383">ITKPTTNIEVVEIWNLLRQACHHPIACKYFSASFQLLSQSCQKQLISIADGKLGLPE</sequence>
<dbReference type="RefSeq" id="XP_003151419.1">
    <property type="nucleotide sequence ID" value="XM_003151371.1"/>
</dbReference>
<reference evidence="1" key="1">
    <citation type="submission" date="2012-04" db="EMBL/GenBank/DDBJ databases">
        <title>The Genome Sequence of Loa loa.</title>
        <authorList>
            <consortium name="The Broad Institute Genome Sequencing Platform"/>
            <consortium name="Broad Institute Genome Sequencing Center for Infectious Disease"/>
            <person name="Nutman T.B."/>
            <person name="Fink D.L."/>
            <person name="Russ C."/>
            <person name="Young S."/>
            <person name="Zeng Q."/>
            <person name="Gargeya S."/>
            <person name="Alvarado L."/>
            <person name="Berlin A."/>
            <person name="Chapman S.B."/>
            <person name="Chen Z."/>
            <person name="Freedman E."/>
            <person name="Gellesch M."/>
            <person name="Goldberg J."/>
            <person name="Griggs A."/>
            <person name="Gujja S."/>
            <person name="Heilman E.R."/>
            <person name="Heiman D."/>
            <person name="Howarth C."/>
            <person name="Mehta T."/>
            <person name="Neiman D."/>
            <person name="Pearson M."/>
            <person name="Roberts A."/>
            <person name="Saif S."/>
            <person name="Shea T."/>
            <person name="Shenoy N."/>
            <person name="Sisk P."/>
            <person name="Stolte C."/>
            <person name="Sykes S."/>
            <person name="White J."/>
            <person name="Yandava C."/>
            <person name="Haas B."/>
            <person name="Henn M.R."/>
            <person name="Nusbaum C."/>
            <person name="Birren B."/>
        </authorList>
    </citation>
    <scope>NUCLEOTIDE SEQUENCE [LARGE SCALE GENOMIC DNA]</scope>
</reference>
<dbReference type="EMBL" id="JH715118">
    <property type="protein sequence ID" value="EFO12650.1"/>
    <property type="molecule type" value="Genomic_DNA"/>
</dbReference>
<dbReference type="CTD" id="9953378"/>
<evidence type="ECO:0000313" key="1">
    <source>
        <dbReference type="EMBL" id="EFO12650.1"/>
    </source>
</evidence>
<proteinExistence type="predicted"/>
<accession>A0A1S0TFH3</accession>
<name>A0A1S0TFH3_LOALO</name>
<feature type="non-terminal residue" evidence="1">
    <location>
        <position position="1"/>
    </location>
</feature>
<dbReference type="AlphaFoldDB" id="A0A1S0TFH3"/>
<dbReference type="InParanoid" id="A0A1S0TFH3"/>